<gene>
    <name evidence="1" type="ORF">SCF082_LOCUS22723</name>
</gene>
<keyword evidence="2" id="KW-1185">Reference proteome</keyword>
<reference evidence="1 2" key="1">
    <citation type="submission" date="2024-02" db="EMBL/GenBank/DDBJ databases">
        <authorList>
            <person name="Chen Y."/>
            <person name="Shah S."/>
            <person name="Dougan E. K."/>
            <person name="Thang M."/>
            <person name="Chan C."/>
        </authorList>
    </citation>
    <scope>NUCLEOTIDE SEQUENCE [LARGE SCALE GENOMIC DNA]</scope>
</reference>
<dbReference type="Proteomes" id="UP001642464">
    <property type="component" value="Unassembled WGS sequence"/>
</dbReference>
<feature type="non-terminal residue" evidence="1">
    <location>
        <position position="136"/>
    </location>
</feature>
<dbReference type="EMBL" id="CAXAMM010016355">
    <property type="protein sequence ID" value="CAK9038692.1"/>
    <property type="molecule type" value="Genomic_DNA"/>
</dbReference>
<name>A0ABP0LK58_9DINO</name>
<protein>
    <submittedName>
        <fullName evidence="1">Uncharacterized protein</fullName>
    </submittedName>
</protein>
<organism evidence="1 2">
    <name type="scientific">Durusdinium trenchii</name>
    <dbReference type="NCBI Taxonomy" id="1381693"/>
    <lineage>
        <taxon>Eukaryota</taxon>
        <taxon>Sar</taxon>
        <taxon>Alveolata</taxon>
        <taxon>Dinophyceae</taxon>
        <taxon>Suessiales</taxon>
        <taxon>Symbiodiniaceae</taxon>
        <taxon>Durusdinium</taxon>
    </lineage>
</organism>
<feature type="non-terminal residue" evidence="1">
    <location>
        <position position="1"/>
    </location>
</feature>
<evidence type="ECO:0000313" key="2">
    <source>
        <dbReference type="Proteomes" id="UP001642464"/>
    </source>
</evidence>
<sequence length="136" mass="15212">AYDWVEYFSGAGKVSKAMREAGFVGVELDKLLYKEHRSMDFLTEAGFAMQSFFAQQYVYTTSIWGGAYANDPSEATPKRHVLYSNDPVLLSRLTTCAGHLTQEQLRALSGEPLVKKQKKADGTRTWQGCKETMGKS</sequence>
<proteinExistence type="predicted"/>
<comment type="caution">
    <text evidence="1">The sequence shown here is derived from an EMBL/GenBank/DDBJ whole genome shotgun (WGS) entry which is preliminary data.</text>
</comment>
<evidence type="ECO:0000313" key="1">
    <source>
        <dbReference type="EMBL" id="CAK9038692.1"/>
    </source>
</evidence>
<accession>A0ABP0LK58</accession>